<evidence type="ECO:0000313" key="2">
    <source>
        <dbReference type="EMBL" id="KIW34656.1"/>
    </source>
</evidence>
<protein>
    <recommendedName>
        <fullName evidence="1">CHAT domain-containing protein</fullName>
    </recommendedName>
</protein>
<dbReference type="HOGENOM" id="CLU_2183666_0_0_1"/>
<accession>A0A0D2A2Z7</accession>
<reference evidence="2 3" key="1">
    <citation type="submission" date="2015-01" db="EMBL/GenBank/DDBJ databases">
        <title>The Genome Sequence of Cladophialophora immunda CBS83496.</title>
        <authorList>
            <consortium name="The Broad Institute Genomics Platform"/>
            <person name="Cuomo C."/>
            <person name="de Hoog S."/>
            <person name="Gorbushina A."/>
            <person name="Stielow B."/>
            <person name="Teixiera M."/>
            <person name="Abouelleil A."/>
            <person name="Chapman S.B."/>
            <person name="Priest M."/>
            <person name="Young S.K."/>
            <person name="Wortman J."/>
            <person name="Nusbaum C."/>
            <person name="Birren B."/>
        </authorList>
    </citation>
    <scope>NUCLEOTIDE SEQUENCE [LARGE SCALE GENOMIC DNA]</scope>
    <source>
        <strain evidence="2 3">CBS 83496</strain>
    </source>
</reference>
<gene>
    <name evidence="2" type="ORF">PV07_01423</name>
</gene>
<dbReference type="Proteomes" id="UP000054466">
    <property type="component" value="Unassembled WGS sequence"/>
</dbReference>
<dbReference type="RefSeq" id="XP_016254872.1">
    <property type="nucleotide sequence ID" value="XM_016387944.1"/>
</dbReference>
<organism evidence="2 3">
    <name type="scientific">Cladophialophora immunda</name>
    <dbReference type="NCBI Taxonomy" id="569365"/>
    <lineage>
        <taxon>Eukaryota</taxon>
        <taxon>Fungi</taxon>
        <taxon>Dikarya</taxon>
        <taxon>Ascomycota</taxon>
        <taxon>Pezizomycotina</taxon>
        <taxon>Eurotiomycetes</taxon>
        <taxon>Chaetothyriomycetidae</taxon>
        <taxon>Chaetothyriales</taxon>
        <taxon>Herpotrichiellaceae</taxon>
        <taxon>Cladophialophora</taxon>
    </lineage>
</organism>
<dbReference type="GeneID" id="27340617"/>
<dbReference type="Pfam" id="PF12770">
    <property type="entry name" value="CHAT"/>
    <property type="match status" value="1"/>
</dbReference>
<dbReference type="STRING" id="569365.A0A0D2A2Z7"/>
<dbReference type="InterPro" id="IPR024983">
    <property type="entry name" value="CHAT_dom"/>
</dbReference>
<dbReference type="VEuPathDB" id="FungiDB:PV07_01423"/>
<dbReference type="OrthoDB" id="9991317at2759"/>
<name>A0A0D2A2Z7_9EURO</name>
<proteinExistence type="predicted"/>
<sequence length="109" mass="12052">MNLEIHNCKLAYLSACESAFNGERNLREESLHVAGAFLLAGIPSAIATWRPILDEKSMDVAEEFDRRLMTGRATVDVKKAAEALHGAVSNLRQDVDDPFVWASYAHFGC</sequence>
<dbReference type="EMBL" id="KN847040">
    <property type="protein sequence ID" value="KIW34656.1"/>
    <property type="molecule type" value="Genomic_DNA"/>
</dbReference>
<keyword evidence="3" id="KW-1185">Reference proteome</keyword>
<evidence type="ECO:0000259" key="1">
    <source>
        <dbReference type="Pfam" id="PF12770"/>
    </source>
</evidence>
<feature type="domain" description="CHAT" evidence="1">
    <location>
        <begin position="3"/>
        <end position="108"/>
    </location>
</feature>
<dbReference type="AlphaFoldDB" id="A0A0D2A2Z7"/>
<evidence type="ECO:0000313" key="3">
    <source>
        <dbReference type="Proteomes" id="UP000054466"/>
    </source>
</evidence>